<gene>
    <name evidence="2" type="ORF">FHG64_11270</name>
</gene>
<accession>A0A5B7X312</accession>
<dbReference type="PANTHER" id="PTHR48079:SF6">
    <property type="entry name" value="NAD(P)-BINDING DOMAIN-CONTAINING PROTEIN-RELATED"/>
    <property type="match status" value="1"/>
</dbReference>
<reference evidence="2 3" key="1">
    <citation type="submission" date="2019-06" db="EMBL/GenBank/DDBJ databases">
        <title>Complete genome sequence of Antarcticibacterium flavum KCTC 52984T from an Antarctic marine sediment.</title>
        <authorList>
            <person name="Lee Y.M."/>
            <person name="Shin S.C."/>
        </authorList>
    </citation>
    <scope>NUCLEOTIDE SEQUENCE [LARGE SCALE GENOMIC DNA]</scope>
    <source>
        <strain evidence="2 3">KCTC 52984</strain>
    </source>
</reference>
<dbReference type="KEGG" id="afla:FHG64_11270"/>
<dbReference type="Pfam" id="PF01370">
    <property type="entry name" value="Epimerase"/>
    <property type="match status" value="1"/>
</dbReference>
<dbReference type="Gene3D" id="3.40.50.720">
    <property type="entry name" value="NAD(P)-binding Rossmann-like Domain"/>
    <property type="match status" value="1"/>
</dbReference>
<dbReference type="SUPFAM" id="SSF51735">
    <property type="entry name" value="NAD(P)-binding Rossmann-fold domains"/>
    <property type="match status" value="1"/>
</dbReference>
<evidence type="ECO:0000313" key="2">
    <source>
        <dbReference type="EMBL" id="QCY69934.1"/>
    </source>
</evidence>
<proteinExistence type="predicted"/>
<dbReference type="GO" id="GO:0005737">
    <property type="term" value="C:cytoplasm"/>
    <property type="evidence" value="ECO:0007669"/>
    <property type="project" value="TreeGrafter"/>
</dbReference>
<dbReference type="PANTHER" id="PTHR48079">
    <property type="entry name" value="PROTEIN YEEZ"/>
    <property type="match status" value="1"/>
</dbReference>
<dbReference type="Proteomes" id="UP000309016">
    <property type="component" value="Chromosome"/>
</dbReference>
<name>A0A5B7X312_9FLAO</name>
<dbReference type="GO" id="GO:0004029">
    <property type="term" value="F:aldehyde dehydrogenase (NAD+) activity"/>
    <property type="evidence" value="ECO:0007669"/>
    <property type="project" value="TreeGrafter"/>
</dbReference>
<dbReference type="AlphaFoldDB" id="A0A5B7X312"/>
<dbReference type="InterPro" id="IPR036291">
    <property type="entry name" value="NAD(P)-bd_dom_sf"/>
</dbReference>
<dbReference type="InterPro" id="IPR001509">
    <property type="entry name" value="Epimerase_deHydtase"/>
</dbReference>
<sequence length="340" mass="38062">MILVTGGTGLVGSHLLLDLTQTEEYIRAIYREGSSFDAVKKIFALNLGKTEGEKLYKKIDWVKAPLDDIPALNKAFKGITSVYHSAALVSFNPADTAELRKTNIEGTANIANLCIAFKVEKLCYISSVATMGLTIGEEYVTENFTWHPENDHTEYAISKHGAEIEVWRASQEGVPVVILNPGVILGAGSWKKGSSLIFKKVDEGLNYHFPKVTGFVGVKDVAAAAIKAMDSPVKNEQFIVITENISFKKVLQFVAKHLNKPAPGKQLKPWMVYIGWILQSITTWFGGKKLIRKGDHKSLFENTYYSNKKIKEQLDFKFTPLEEVIKETAGYYRKWNSIDY</sequence>
<evidence type="ECO:0000313" key="3">
    <source>
        <dbReference type="Proteomes" id="UP000309016"/>
    </source>
</evidence>
<feature type="domain" description="NAD-dependent epimerase/dehydratase" evidence="1">
    <location>
        <begin position="2"/>
        <end position="235"/>
    </location>
</feature>
<dbReference type="OrthoDB" id="596910at2"/>
<dbReference type="RefSeq" id="WP_139066498.1">
    <property type="nucleotide sequence ID" value="NZ_CP040812.1"/>
</dbReference>
<organism evidence="2 3">
    <name type="scientific">Antarcticibacterium flavum</name>
    <dbReference type="NCBI Taxonomy" id="2058175"/>
    <lineage>
        <taxon>Bacteria</taxon>
        <taxon>Pseudomonadati</taxon>
        <taxon>Bacteroidota</taxon>
        <taxon>Flavobacteriia</taxon>
        <taxon>Flavobacteriales</taxon>
        <taxon>Flavobacteriaceae</taxon>
        <taxon>Antarcticibacterium</taxon>
    </lineage>
</organism>
<evidence type="ECO:0000259" key="1">
    <source>
        <dbReference type="Pfam" id="PF01370"/>
    </source>
</evidence>
<dbReference type="EMBL" id="CP040812">
    <property type="protein sequence ID" value="QCY69934.1"/>
    <property type="molecule type" value="Genomic_DNA"/>
</dbReference>
<protein>
    <submittedName>
        <fullName evidence="2">NAD-dependent epimerase/dehydratase family protein</fullName>
    </submittedName>
</protein>
<keyword evidence="3" id="KW-1185">Reference proteome</keyword>
<dbReference type="InterPro" id="IPR051783">
    <property type="entry name" value="NAD(P)-dependent_oxidoreduct"/>
</dbReference>